<comment type="caution">
    <text evidence="1">The sequence shown here is derived from an EMBL/GenBank/DDBJ whole genome shotgun (WGS) entry which is preliminary data.</text>
</comment>
<sequence>MAAPGLWSAAFGSIRTGVEFVVQKAAILAEGARVVIREGGSHTIPTNPSDAASMMNGIEVLLEGSGGRRQGGDLRAMDFLEGNLSIPSCVWLPRSLHDGCRWGYVGGGIMPVVFGSMVSGYDLRVAEDVDEPLVPPPQLFTLHVSPPAPIHLFHLPAGLHIVLAVKKEAVFVHVSNREEA</sequence>
<gene>
    <name evidence="1" type="ORF">EJB05_48861</name>
</gene>
<evidence type="ECO:0000313" key="2">
    <source>
        <dbReference type="Proteomes" id="UP000324897"/>
    </source>
</evidence>
<organism evidence="1 2">
    <name type="scientific">Eragrostis curvula</name>
    <name type="common">weeping love grass</name>
    <dbReference type="NCBI Taxonomy" id="38414"/>
    <lineage>
        <taxon>Eukaryota</taxon>
        <taxon>Viridiplantae</taxon>
        <taxon>Streptophyta</taxon>
        <taxon>Embryophyta</taxon>
        <taxon>Tracheophyta</taxon>
        <taxon>Spermatophyta</taxon>
        <taxon>Magnoliopsida</taxon>
        <taxon>Liliopsida</taxon>
        <taxon>Poales</taxon>
        <taxon>Poaceae</taxon>
        <taxon>PACMAD clade</taxon>
        <taxon>Chloridoideae</taxon>
        <taxon>Eragrostideae</taxon>
        <taxon>Eragrostidinae</taxon>
        <taxon>Eragrostis</taxon>
    </lineage>
</organism>
<proteinExistence type="predicted"/>
<dbReference type="Gramene" id="TVU05687">
    <property type="protein sequence ID" value="TVU05687"/>
    <property type="gene ID" value="EJB05_48861"/>
</dbReference>
<keyword evidence="2" id="KW-1185">Reference proteome</keyword>
<name>A0A5J9T381_9POAL</name>
<protein>
    <submittedName>
        <fullName evidence="1">Uncharacterized protein</fullName>
    </submittedName>
</protein>
<dbReference type="AlphaFoldDB" id="A0A5J9T381"/>
<reference evidence="1 2" key="1">
    <citation type="journal article" date="2019" name="Sci. Rep.">
        <title>A high-quality genome of Eragrostis curvula grass provides insights into Poaceae evolution and supports new strategies to enhance forage quality.</title>
        <authorList>
            <person name="Carballo J."/>
            <person name="Santos B.A.C.M."/>
            <person name="Zappacosta D."/>
            <person name="Garbus I."/>
            <person name="Selva J.P."/>
            <person name="Gallo C.A."/>
            <person name="Diaz A."/>
            <person name="Albertini E."/>
            <person name="Caccamo M."/>
            <person name="Echenique V."/>
        </authorList>
    </citation>
    <scope>NUCLEOTIDE SEQUENCE [LARGE SCALE GENOMIC DNA]</scope>
    <source>
        <strain evidence="2">cv. Victoria</strain>
        <tissue evidence="1">Leaf</tissue>
    </source>
</reference>
<accession>A0A5J9T381</accession>
<dbReference type="EMBL" id="RWGY01000051">
    <property type="protein sequence ID" value="TVU05687.1"/>
    <property type="molecule type" value="Genomic_DNA"/>
</dbReference>
<dbReference type="Proteomes" id="UP000324897">
    <property type="component" value="Unassembled WGS sequence"/>
</dbReference>
<evidence type="ECO:0000313" key="1">
    <source>
        <dbReference type="EMBL" id="TVU05687.1"/>
    </source>
</evidence>